<keyword evidence="4" id="KW-1185">Reference proteome</keyword>
<protein>
    <submittedName>
        <fullName evidence="3">Sel1-like protein</fullName>
    </submittedName>
</protein>
<dbReference type="PANTHER" id="PTHR43628">
    <property type="entry name" value="ACTIVATOR OF C KINASE PROTEIN 1-RELATED"/>
    <property type="match status" value="1"/>
</dbReference>
<proteinExistence type="predicted"/>
<dbReference type="InterPro" id="IPR006597">
    <property type="entry name" value="Sel1-like"/>
</dbReference>
<evidence type="ECO:0000256" key="1">
    <source>
        <dbReference type="SAM" id="Phobius"/>
    </source>
</evidence>
<dbReference type="EMBL" id="KB909400">
    <property type="protein sequence ID" value="EOB12238.1"/>
    <property type="molecule type" value="Genomic_DNA"/>
</dbReference>
<keyword evidence="1" id="KW-1133">Transmembrane helix</keyword>
<evidence type="ECO:0000313" key="3">
    <source>
        <dbReference type="EMBL" id="EOB12238.1"/>
    </source>
</evidence>
<feature type="signal peptide" evidence="2">
    <location>
        <begin position="1"/>
        <end position="16"/>
    </location>
</feature>
<dbReference type="InterPro" id="IPR052945">
    <property type="entry name" value="Mitotic_Regulator"/>
</dbReference>
<organism evidence="3 4">
    <name type="scientific">Nosema bombycis (strain CQ1 / CVCC 102059)</name>
    <name type="common">Microsporidian parasite</name>
    <name type="synonym">Pebrine of silkworm</name>
    <dbReference type="NCBI Taxonomy" id="578461"/>
    <lineage>
        <taxon>Eukaryota</taxon>
        <taxon>Fungi</taxon>
        <taxon>Fungi incertae sedis</taxon>
        <taxon>Microsporidia</taxon>
        <taxon>Nosematidae</taxon>
        <taxon>Nosema</taxon>
    </lineage>
</organism>
<dbReference type="SMART" id="SM00671">
    <property type="entry name" value="SEL1"/>
    <property type="match status" value="4"/>
</dbReference>
<evidence type="ECO:0000256" key="2">
    <source>
        <dbReference type="SAM" id="SignalP"/>
    </source>
</evidence>
<gene>
    <name evidence="3" type="primary">SE1L1</name>
    <name evidence="3" type="ORF">NBO_492g0001</name>
</gene>
<feature type="chain" id="PRO_5004355192" evidence="2">
    <location>
        <begin position="17"/>
        <end position="504"/>
    </location>
</feature>
<dbReference type="PANTHER" id="PTHR43628:SF1">
    <property type="entry name" value="CHITIN SYNTHASE REGULATORY FACTOR 2-RELATED"/>
    <property type="match status" value="1"/>
</dbReference>
<evidence type="ECO:0000313" key="4">
    <source>
        <dbReference type="Proteomes" id="UP000016927"/>
    </source>
</evidence>
<sequence>MFLFLLITFCKFLIREEDIELLGSVIRYKSSESTSPENLSLEDAFKGNDSISYFYNFFVKSFQEENRLSGLLDMACSGEVLKYVYTSNVIGDSWSYEDDEVIAHYLVEIGKLCSDEYLNKPHSFSPKVDYYQGDKHLENLKSILIFTKALDKKAINIFFNLLDSRRLNPKDYLDLLISLGRNNILRAYGYLGDIYYYGLGVPKSVDKAMDMYLKGKMGGDPVSYNGIGRILMSSEYEDYGGAKNHFELASMSGVLNETDFRLYELYTNHFFMGDYGKFHLSKAVSMGFLPAIVKDGSDYFSRKDFSSAIIRLSPILDYTRPVIDLQNKANNYFKNKKYYFSLIANLLCVQLGSKSSLNNAIYLLEHHQLLRDQDFILFNLYIKQMREGSNKNLNRIGDCYFYGNGVKQSFKDAFSFYLSSAVLKKTEGILNVSYMYEKGLGVEKSILKSFNYLKKIKVDDQNYLLLFYVYIFFFMRVVIFNKYVLGGFMGIIVIYKVILSNKRN</sequence>
<dbReference type="OrthoDB" id="2384430at2759"/>
<dbReference type="InterPro" id="IPR011990">
    <property type="entry name" value="TPR-like_helical_dom_sf"/>
</dbReference>
<dbReference type="Gene3D" id="1.25.40.10">
    <property type="entry name" value="Tetratricopeptide repeat domain"/>
    <property type="match status" value="2"/>
</dbReference>
<dbReference type="Proteomes" id="UP000016927">
    <property type="component" value="Unassembled WGS sequence"/>
</dbReference>
<dbReference type="Pfam" id="PF08238">
    <property type="entry name" value="Sel1"/>
    <property type="match status" value="3"/>
</dbReference>
<dbReference type="HOGENOM" id="CLU_041164_0_0_1"/>
<reference evidence="3 4" key="1">
    <citation type="journal article" date="2013" name="BMC Genomics">
        <title>Comparative genomics of parasitic silkworm microsporidia reveal an association between genome expansion and host adaptation.</title>
        <authorList>
            <person name="Pan G."/>
            <person name="Xu J."/>
            <person name="Li T."/>
            <person name="Xia Q."/>
            <person name="Liu S.L."/>
            <person name="Zhang G."/>
            <person name="Li S."/>
            <person name="Li C."/>
            <person name="Liu H."/>
            <person name="Yang L."/>
            <person name="Liu T."/>
            <person name="Zhang X."/>
            <person name="Wu Z."/>
            <person name="Fan W."/>
            <person name="Dang X."/>
            <person name="Xiang H."/>
            <person name="Tao M."/>
            <person name="Li Y."/>
            <person name="Hu J."/>
            <person name="Li Z."/>
            <person name="Lin L."/>
            <person name="Luo J."/>
            <person name="Geng L."/>
            <person name="Wang L."/>
            <person name="Long M."/>
            <person name="Wan Y."/>
            <person name="He N."/>
            <person name="Zhang Z."/>
            <person name="Lu C."/>
            <person name="Keeling P.J."/>
            <person name="Wang J."/>
            <person name="Xiang Z."/>
            <person name="Zhou Z."/>
        </authorList>
    </citation>
    <scope>NUCLEOTIDE SEQUENCE [LARGE SCALE GENOMIC DNA]</scope>
    <source>
        <strain evidence="4">CQ1 / CVCC 102059</strain>
    </source>
</reference>
<dbReference type="SUPFAM" id="SSF81901">
    <property type="entry name" value="HCP-like"/>
    <property type="match status" value="2"/>
</dbReference>
<dbReference type="OMA" id="YAYDENT"/>
<keyword evidence="1" id="KW-0472">Membrane</keyword>
<keyword evidence="1" id="KW-0812">Transmembrane</keyword>
<feature type="transmembrane region" description="Helical" evidence="1">
    <location>
        <begin position="465"/>
        <end position="498"/>
    </location>
</feature>
<dbReference type="AlphaFoldDB" id="R0MHG2"/>
<accession>R0MHG2</accession>
<dbReference type="STRING" id="578461.R0MHG2"/>
<name>R0MHG2_NOSB1</name>
<keyword evidence="2" id="KW-0732">Signal</keyword>
<dbReference type="VEuPathDB" id="MicrosporidiaDB:NBO_492g0001"/>